<dbReference type="GO" id="GO:0005524">
    <property type="term" value="F:ATP binding"/>
    <property type="evidence" value="ECO:0007669"/>
    <property type="project" value="UniProtKB-KW"/>
</dbReference>
<dbReference type="SUPFAM" id="SSF47473">
    <property type="entry name" value="EF-hand"/>
    <property type="match status" value="1"/>
</dbReference>
<gene>
    <name evidence="11" type="ORF">FGO68_gene11603</name>
</gene>
<comment type="cofactor">
    <cofactor evidence="1">
        <name>Mg(2+)</name>
        <dbReference type="ChEBI" id="CHEBI:18420"/>
    </cofactor>
</comment>
<dbReference type="EMBL" id="RRYP01009424">
    <property type="protein sequence ID" value="TNV79079.1"/>
    <property type="molecule type" value="Genomic_DNA"/>
</dbReference>
<keyword evidence="6" id="KW-0106">Calcium</keyword>
<feature type="domain" description="EF-hand" evidence="10">
    <location>
        <begin position="341"/>
        <end position="376"/>
    </location>
</feature>
<dbReference type="InterPro" id="IPR011009">
    <property type="entry name" value="Kinase-like_dom_sf"/>
</dbReference>
<dbReference type="InterPro" id="IPR050205">
    <property type="entry name" value="CDPK_Ser/Thr_kinases"/>
</dbReference>
<keyword evidence="4" id="KW-0547">Nucleotide-binding</keyword>
<evidence type="ECO:0000259" key="10">
    <source>
        <dbReference type="PROSITE" id="PS50222"/>
    </source>
</evidence>
<sequence>MDSRTTFFGVFNHFSTRKFDTDYELSKKVLARGDQCEIRTILDRKSQENRTAKVYRKNELDERMLQLVKKEIETLSQLDHPNITKVHAVYEDDFKLYIIVDNVKGTSLFEKIIKAGQLPEAEAAMIIQRVLCAARYLHMNGLVHRNLRPELILFENETSLYDLKILDLVTMVEALPEGSTSTPEMDKDFERLTKGCPIYQMAPELLRLAEREFAFKCDVWSCGVMLYNMITGIPPFFENNANLTMSQIRSGIFSNKYPNYEESKNLPLKNLITSMLQTSTEHRINAYDATKHEWVLKHVSYPPVSKKVAYDALNNIKNLQFTQQLQRSILMYMVKLQLDKKDRDTLVQLFETIDEDKDGMIDAQDIATVYGTKYAMQLSEQDISRIRKQLDVSKASGITITEFLLGACNKSTLINEPNLRSVFHYIDGSAGGFITRKELMSFLGVNDETYIGLIMEEADDDCDGGLNMKEFINFMMRLSRLSI</sequence>
<dbReference type="InterPro" id="IPR000719">
    <property type="entry name" value="Prot_kinase_dom"/>
</dbReference>
<name>A0A8J8NQS3_HALGN</name>
<dbReference type="SUPFAM" id="SSF56112">
    <property type="entry name" value="Protein kinase-like (PK-like)"/>
    <property type="match status" value="1"/>
</dbReference>
<dbReference type="PROSITE" id="PS00018">
    <property type="entry name" value="EF_HAND_1"/>
    <property type="match status" value="1"/>
</dbReference>
<keyword evidence="7" id="KW-0067">ATP-binding</keyword>
<dbReference type="AlphaFoldDB" id="A0A8J8NQS3"/>
<dbReference type="GO" id="GO:0004674">
    <property type="term" value="F:protein serine/threonine kinase activity"/>
    <property type="evidence" value="ECO:0007669"/>
    <property type="project" value="UniProtKB-KW"/>
</dbReference>
<dbReference type="InterPro" id="IPR002048">
    <property type="entry name" value="EF_hand_dom"/>
</dbReference>
<dbReference type="PANTHER" id="PTHR24349">
    <property type="entry name" value="SERINE/THREONINE-PROTEIN KINASE"/>
    <property type="match status" value="1"/>
</dbReference>
<evidence type="ECO:0000313" key="12">
    <source>
        <dbReference type="Proteomes" id="UP000785679"/>
    </source>
</evidence>
<dbReference type="InterPro" id="IPR011992">
    <property type="entry name" value="EF-hand-dom_pair"/>
</dbReference>
<organism evidence="11 12">
    <name type="scientific">Halteria grandinella</name>
    <dbReference type="NCBI Taxonomy" id="5974"/>
    <lineage>
        <taxon>Eukaryota</taxon>
        <taxon>Sar</taxon>
        <taxon>Alveolata</taxon>
        <taxon>Ciliophora</taxon>
        <taxon>Intramacronucleata</taxon>
        <taxon>Spirotrichea</taxon>
        <taxon>Stichotrichia</taxon>
        <taxon>Sporadotrichida</taxon>
        <taxon>Halteriidae</taxon>
        <taxon>Halteria</taxon>
    </lineage>
</organism>
<dbReference type="Gene3D" id="3.30.200.20">
    <property type="entry name" value="Phosphorylase Kinase, domain 1"/>
    <property type="match status" value="1"/>
</dbReference>
<dbReference type="Gene3D" id="1.10.238.10">
    <property type="entry name" value="EF-hand"/>
    <property type="match status" value="2"/>
</dbReference>
<evidence type="ECO:0000313" key="11">
    <source>
        <dbReference type="EMBL" id="TNV79079.1"/>
    </source>
</evidence>
<evidence type="ECO:0000256" key="7">
    <source>
        <dbReference type="ARBA" id="ARBA00022840"/>
    </source>
</evidence>
<evidence type="ECO:0000256" key="4">
    <source>
        <dbReference type="ARBA" id="ARBA00022741"/>
    </source>
</evidence>
<dbReference type="PROSITE" id="PS50011">
    <property type="entry name" value="PROTEIN_KINASE_DOM"/>
    <property type="match status" value="1"/>
</dbReference>
<proteinExistence type="inferred from homology"/>
<evidence type="ECO:0000256" key="1">
    <source>
        <dbReference type="ARBA" id="ARBA00001946"/>
    </source>
</evidence>
<evidence type="ECO:0000256" key="8">
    <source>
        <dbReference type="ARBA" id="ARBA00024334"/>
    </source>
</evidence>
<dbReference type="Pfam" id="PF13202">
    <property type="entry name" value="EF-hand_5"/>
    <property type="match status" value="1"/>
</dbReference>
<protein>
    <submittedName>
        <fullName evidence="11">Uncharacterized protein</fullName>
    </submittedName>
</protein>
<keyword evidence="12" id="KW-1185">Reference proteome</keyword>
<dbReference type="GO" id="GO:0005509">
    <property type="term" value="F:calcium ion binding"/>
    <property type="evidence" value="ECO:0007669"/>
    <property type="project" value="InterPro"/>
</dbReference>
<feature type="domain" description="Protein kinase" evidence="9">
    <location>
        <begin position="24"/>
        <end position="295"/>
    </location>
</feature>
<comment type="caution">
    <text evidence="11">The sequence shown here is derived from an EMBL/GenBank/DDBJ whole genome shotgun (WGS) entry which is preliminary data.</text>
</comment>
<evidence type="ECO:0000256" key="2">
    <source>
        <dbReference type="ARBA" id="ARBA00022527"/>
    </source>
</evidence>
<keyword evidence="3" id="KW-0808">Transferase</keyword>
<evidence type="ECO:0000256" key="3">
    <source>
        <dbReference type="ARBA" id="ARBA00022679"/>
    </source>
</evidence>
<dbReference type="OrthoDB" id="193860at2759"/>
<feature type="domain" description="EF-hand" evidence="10">
    <location>
        <begin position="446"/>
        <end position="481"/>
    </location>
</feature>
<accession>A0A8J8NQS3</accession>
<keyword evidence="2" id="KW-0723">Serine/threonine-protein kinase</keyword>
<dbReference type="CDD" id="cd00051">
    <property type="entry name" value="EFh"/>
    <property type="match status" value="1"/>
</dbReference>
<dbReference type="SMART" id="SM00054">
    <property type="entry name" value="EFh"/>
    <property type="match status" value="3"/>
</dbReference>
<reference evidence="11" key="1">
    <citation type="submission" date="2019-06" db="EMBL/GenBank/DDBJ databases">
        <authorList>
            <person name="Zheng W."/>
        </authorList>
    </citation>
    <scope>NUCLEOTIDE SEQUENCE</scope>
    <source>
        <strain evidence="11">QDHG01</strain>
    </source>
</reference>
<dbReference type="InterPro" id="IPR018247">
    <property type="entry name" value="EF_Hand_1_Ca_BS"/>
</dbReference>
<evidence type="ECO:0000256" key="6">
    <source>
        <dbReference type="ARBA" id="ARBA00022837"/>
    </source>
</evidence>
<evidence type="ECO:0000259" key="9">
    <source>
        <dbReference type="PROSITE" id="PS50011"/>
    </source>
</evidence>
<dbReference type="Gene3D" id="1.10.510.10">
    <property type="entry name" value="Transferase(Phosphotransferase) domain 1"/>
    <property type="match status" value="1"/>
</dbReference>
<dbReference type="Pfam" id="PF00069">
    <property type="entry name" value="Pkinase"/>
    <property type="match status" value="1"/>
</dbReference>
<dbReference type="Proteomes" id="UP000785679">
    <property type="component" value="Unassembled WGS sequence"/>
</dbReference>
<comment type="similarity">
    <text evidence="8">Belongs to the protein kinase superfamily. Ser/Thr protein kinase family. CDPK subfamily.</text>
</comment>
<dbReference type="PROSITE" id="PS50222">
    <property type="entry name" value="EF_HAND_2"/>
    <property type="match status" value="2"/>
</dbReference>
<keyword evidence="5" id="KW-0418">Kinase</keyword>
<evidence type="ECO:0000256" key="5">
    <source>
        <dbReference type="ARBA" id="ARBA00022777"/>
    </source>
</evidence>